<comment type="caution">
    <text evidence="16">The sequence shown here is derived from an EMBL/GenBank/DDBJ whole genome shotgun (WGS) entry which is preliminary data.</text>
</comment>
<dbReference type="Pfam" id="PF12833">
    <property type="entry name" value="HTH_18"/>
    <property type="match status" value="1"/>
</dbReference>
<dbReference type="InterPro" id="IPR011006">
    <property type="entry name" value="CheY-like_superfamily"/>
</dbReference>
<comment type="catalytic activity">
    <reaction evidence="1">
        <text>ATP + protein L-histidine = ADP + protein N-phospho-L-histidine.</text>
        <dbReference type="EC" id="2.7.13.3"/>
    </reaction>
</comment>
<dbReference type="InterPro" id="IPR015943">
    <property type="entry name" value="WD40/YVTN_repeat-like_dom_sf"/>
</dbReference>
<dbReference type="SUPFAM" id="SSF47384">
    <property type="entry name" value="Homodimeric domain of signal transducing histidine kinase"/>
    <property type="match status" value="1"/>
</dbReference>
<dbReference type="Pfam" id="PF07494">
    <property type="entry name" value="Reg_prop"/>
    <property type="match status" value="4"/>
</dbReference>
<dbReference type="GO" id="GO:0005524">
    <property type="term" value="F:ATP binding"/>
    <property type="evidence" value="ECO:0007669"/>
    <property type="project" value="UniProtKB-KW"/>
</dbReference>
<evidence type="ECO:0000259" key="15">
    <source>
        <dbReference type="PROSITE" id="PS50110"/>
    </source>
</evidence>
<dbReference type="Gene3D" id="1.10.287.130">
    <property type="match status" value="1"/>
</dbReference>
<dbReference type="SMART" id="SM00342">
    <property type="entry name" value="HTH_ARAC"/>
    <property type="match status" value="1"/>
</dbReference>
<dbReference type="Gene3D" id="1.10.10.60">
    <property type="entry name" value="Homeodomain-like"/>
    <property type="match status" value="2"/>
</dbReference>
<evidence type="ECO:0000256" key="9">
    <source>
        <dbReference type="ARBA" id="ARBA00023015"/>
    </source>
</evidence>
<dbReference type="InterPro" id="IPR001789">
    <property type="entry name" value="Sig_transdc_resp-reg_receiver"/>
</dbReference>
<dbReference type="PRINTS" id="PR00344">
    <property type="entry name" value="BCTRLSENSOR"/>
</dbReference>
<evidence type="ECO:0000256" key="1">
    <source>
        <dbReference type="ARBA" id="ARBA00000085"/>
    </source>
</evidence>
<evidence type="ECO:0000256" key="12">
    <source>
        <dbReference type="SAM" id="Phobius"/>
    </source>
</evidence>
<protein>
    <recommendedName>
        <fullName evidence="2">histidine kinase</fullName>
        <ecNumber evidence="2">2.7.13.3</ecNumber>
    </recommendedName>
</protein>
<dbReference type="PANTHER" id="PTHR43547:SF2">
    <property type="entry name" value="HYBRID SIGNAL TRANSDUCTION HISTIDINE KINASE C"/>
    <property type="match status" value="1"/>
</dbReference>
<evidence type="ECO:0000256" key="2">
    <source>
        <dbReference type="ARBA" id="ARBA00012438"/>
    </source>
</evidence>
<keyword evidence="7" id="KW-0067">ATP-binding</keyword>
<dbReference type="EC" id="2.7.13.3" evidence="2"/>
<dbReference type="InterPro" id="IPR011123">
    <property type="entry name" value="Y_Y_Y"/>
</dbReference>
<dbReference type="Gene3D" id="3.40.50.2300">
    <property type="match status" value="1"/>
</dbReference>
<dbReference type="PROSITE" id="PS50109">
    <property type="entry name" value="HIS_KIN"/>
    <property type="match status" value="1"/>
</dbReference>
<dbReference type="InterPro" id="IPR011110">
    <property type="entry name" value="Reg_prop"/>
</dbReference>
<evidence type="ECO:0000256" key="10">
    <source>
        <dbReference type="ARBA" id="ARBA00023163"/>
    </source>
</evidence>
<dbReference type="Gene3D" id="3.30.565.10">
    <property type="entry name" value="Histidine kinase-like ATPase, C-terminal domain"/>
    <property type="match status" value="1"/>
</dbReference>
<evidence type="ECO:0000256" key="8">
    <source>
        <dbReference type="ARBA" id="ARBA00023012"/>
    </source>
</evidence>
<dbReference type="InterPro" id="IPR005467">
    <property type="entry name" value="His_kinase_dom"/>
</dbReference>
<keyword evidence="12" id="KW-0812">Transmembrane</keyword>
<dbReference type="InterPro" id="IPR004358">
    <property type="entry name" value="Sig_transdc_His_kin-like_C"/>
</dbReference>
<proteinExistence type="predicted"/>
<dbReference type="SMART" id="SM00448">
    <property type="entry name" value="REC"/>
    <property type="match status" value="1"/>
</dbReference>
<feature type="modified residue" description="4-aspartylphosphate" evidence="11">
    <location>
        <position position="1190"/>
    </location>
</feature>
<dbReference type="Gene3D" id="2.60.40.10">
    <property type="entry name" value="Immunoglobulins"/>
    <property type="match status" value="1"/>
</dbReference>
<dbReference type="RefSeq" id="WP_044217104.1">
    <property type="nucleotide sequence ID" value="NZ_JRYR02000002.1"/>
</dbReference>
<organism evidence="16 17">
    <name type="scientific">Flammeovirga pacifica</name>
    <dbReference type="NCBI Taxonomy" id="915059"/>
    <lineage>
        <taxon>Bacteria</taxon>
        <taxon>Pseudomonadati</taxon>
        <taxon>Bacteroidota</taxon>
        <taxon>Cytophagia</taxon>
        <taxon>Cytophagales</taxon>
        <taxon>Flammeovirgaceae</taxon>
        <taxon>Flammeovirga</taxon>
    </lineage>
</organism>
<dbReference type="SUPFAM" id="SSF52172">
    <property type="entry name" value="CheY-like"/>
    <property type="match status" value="1"/>
</dbReference>
<feature type="domain" description="Response regulatory" evidence="15">
    <location>
        <begin position="1142"/>
        <end position="1257"/>
    </location>
</feature>
<keyword evidence="17" id="KW-1185">Reference proteome</keyword>
<dbReference type="SMART" id="SM00387">
    <property type="entry name" value="HATPase_c"/>
    <property type="match status" value="1"/>
</dbReference>
<name>A0A1S1YU78_FLAPC</name>
<evidence type="ECO:0000256" key="5">
    <source>
        <dbReference type="ARBA" id="ARBA00022741"/>
    </source>
</evidence>
<dbReference type="SUPFAM" id="SSF46689">
    <property type="entry name" value="Homeodomain-like"/>
    <property type="match status" value="2"/>
</dbReference>
<keyword evidence="12" id="KW-1133">Transmembrane helix</keyword>
<keyword evidence="6" id="KW-0418">Kinase</keyword>
<evidence type="ECO:0000259" key="13">
    <source>
        <dbReference type="PROSITE" id="PS01124"/>
    </source>
</evidence>
<dbReference type="FunFam" id="3.30.565.10:FF:000037">
    <property type="entry name" value="Hybrid sensor histidine kinase/response regulator"/>
    <property type="match status" value="1"/>
</dbReference>
<keyword evidence="10" id="KW-0804">Transcription</keyword>
<keyword evidence="5" id="KW-0547">Nucleotide-binding</keyword>
<evidence type="ECO:0000256" key="6">
    <source>
        <dbReference type="ARBA" id="ARBA00022777"/>
    </source>
</evidence>
<keyword evidence="8" id="KW-0902">Two-component regulatory system</keyword>
<evidence type="ECO:0000256" key="3">
    <source>
        <dbReference type="ARBA" id="ARBA00022553"/>
    </source>
</evidence>
<feature type="domain" description="Histidine kinase" evidence="14">
    <location>
        <begin position="883"/>
        <end position="1101"/>
    </location>
</feature>
<keyword evidence="3 11" id="KW-0597">Phosphoprotein</keyword>
<dbReference type="InterPro" id="IPR036890">
    <property type="entry name" value="HATPase_C_sf"/>
</dbReference>
<dbReference type="PANTHER" id="PTHR43547">
    <property type="entry name" value="TWO-COMPONENT HISTIDINE KINASE"/>
    <property type="match status" value="1"/>
</dbReference>
<evidence type="ECO:0000256" key="4">
    <source>
        <dbReference type="ARBA" id="ARBA00022679"/>
    </source>
</evidence>
<dbReference type="OrthoDB" id="717811at2"/>
<dbReference type="Pfam" id="PF00072">
    <property type="entry name" value="Response_reg"/>
    <property type="match status" value="1"/>
</dbReference>
<dbReference type="InterPro" id="IPR009057">
    <property type="entry name" value="Homeodomain-like_sf"/>
</dbReference>
<gene>
    <name evidence="16" type="ORF">NH26_23640</name>
</gene>
<evidence type="ECO:0000313" key="16">
    <source>
        <dbReference type="EMBL" id="OHX64568.1"/>
    </source>
</evidence>
<dbReference type="STRING" id="915059.NH26_23640"/>
<accession>A0A1S1YU78</accession>
<dbReference type="GO" id="GO:0043565">
    <property type="term" value="F:sequence-specific DNA binding"/>
    <property type="evidence" value="ECO:0007669"/>
    <property type="project" value="InterPro"/>
</dbReference>
<dbReference type="Gene3D" id="2.130.10.10">
    <property type="entry name" value="YVTN repeat-like/Quinoprotein amine dehydrogenase"/>
    <property type="match status" value="3"/>
</dbReference>
<dbReference type="FunFam" id="2.60.40.10:FF:000791">
    <property type="entry name" value="Two-component system sensor histidine kinase/response regulator"/>
    <property type="match status" value="1"/>
</dbReference>
<dbReference type="InterPro" id="IPR003661">
    <property type="entry name" value="HisK_dim/P_dom"/>
</dbReference>
<dbReference type="InterPro" id="IPR036097">
    <property type="entry name" value="HisK_dim/P_sf"/>
</dbReference>
<dbReference type="Pfam" id="PF00512">
    <property type="entry name" value="HisKA"/>
    <property type="match status" value="1"/>
</dbReference>
<keyword evidence="12" id="KW-0472">Membrane</keyword>
<dbReference type="InterPro" id="IPR013783">
    <property type="entry name" value="Ig-like_fold"/>
</dbReference>
<dbReference type="Proteomes" id="UP000179797">
    <property type="component" value="Unassembled WGS sequence"/>
</dbReference>
<evidence type="ECO:0000313" key="17">
    <source>
        <dbReference type="Proteomes" id="UP000179797"/>
    </source>
</evidence>
<dbReference type="GO" id="GO:0000155">
    <property type="term" value="F:phosphorelay sensor kinase activity"/>
    <property type="evidence" value="ECO:0007669"/>
    <property type="project" value="InterPro"/>
</dbReference>
<sequence>MNRKIFFKLFTLVIFLNVYFISTLLASNNDPFLFKRISNKEGLNQNSIYSLVQDDLGFIWMGTPNGLIKYDGNVFTTYQHQLGNKKTLLDNFIKVLYKDKKGNIWIGTSKGICVYLIDEDKFIPIQSFNKLVQNSVLIHTIAENNGVWLATSLGLFHLKEEVGNYQYSVQNLEGHNKIRPNQHFSDVIVLEDHTLLASSRNSIFHLKIEENSKVSVIHSIGNIEKKNLNIRDLYQDAKGVIWVGGLNFLECLSIQKTSNKYSYQWKEGPQLQLLSGSLKKLSIMHIFGDDNGENIWIGTNRKGLFTWSKSKKELKNYTPEPNNLRSLSSYYVNDFILDKTGVLWIATAQGGINKVDLYRKPFYSLTANDFNKKGLSGNLINDIFIDSKQRIWIGTFQNGMNVSERAFNLSDIEKTNFRHLLGKQRVFCFLEINQQLLIGTNKGFQLYDIKNDKLVNLTDDHPLSRERFTEGVLNLLHYKNQIWVGTHKGLRRISFTTTSHDLIKGNLHLEKIENISKSSIQLSNSAINTMMYEESRGLWIGIDKGLFLLESDGEAYKVSNYSFNENEQNSLSNNRVFSIFKDKSNGNIWVGTYGGGLNKMLFDSEQNIIGFDRITEEDGLFNNVVYAILKDTKENLWLSTDAGICKFNPEKKEFKKYNMGDGLSANNFRKNASFQTKNGIILLGGLNGLTAFSPNKIIKNPYPSYPIITDFKIFNESIKPQKSYYNQVILEKSISHTKKLVLPHDLNQLTFDFSAMHYATPEKNTFGYKLEGIDKEWTYVDNQHRSVNYTQLPFGKYTLNLKGFNGDGVGSQSVRKLEIEILRPFYKTYYAYLFYFLVVCLLIYLVFKYLKFIVRLRNKIEIEKREKNHAKEINEAKLKFFTDISHEFRTPLTLMVSPLEKIIYDDRLHSELKPILSNINTNGQRLISLTNSLIDFRKLGQGQVNLSVSNDNLGRFIEKTSKAFVDYAKEKNVKLNIHIPKEEVIGWFDSAVIERILFNLLSNAFKFTPDRGNISVYLTKIKENEICLEIQDTGKGMSQKELKQIFKRFFQGKGQQKTVFGSSGIGLFLVNELVNLHKGEIKVFSEEGKGTSFKIYLPINKEIYNDSEIVNQAKSNGFIDQSIVKELEPKSLVEAKDKNVGKILVVEDNIEIQALIESIFKQKFDVYIASDGQEGFQKALEIIPDLMIVDVMMPIMNGYELSNQIKNDRRTSHIPLLFLTALNDFDNRKTAFEEGGDVHISKPFSPYLLELQVNNLLETKRKEAEYIRKVLLMEPDKPKLESKEETFLHFVKETLEKNYINDAFNVKEIAEKMAMSYVQFYRKFKALTGCNPNEYLREFRLKKAAEFLKSDKELSVNKVMYDVGFNSQSYFTKAFKKQYGITPAEFKKDENITT</sequence>
<dbReference type="PROSITE" id="PS50110">
    <property type="entry name" value="RESPONSE_REGULATORY"/>
    <property type="match status" value="1"/>
</dbReference>
<dbReference type="Pfam" id="PF02518">
    <property type="entry name" value="HATPase_c"/>
    <property type="match status" value="1"/>
</dbReference>
<dbReference type="PROSITE" id="PS01124">
    <property type="entry name" value="HTH_ARAC_FAMILY_2"/>
    <property type="match status" value="1"/>
</dbReference>
<dbReference type="GO" id="GO:0003700">
    <property type="term" value="F:DNA-binding transcription factor activity"/>
    <property type="evidence" value="ECO:0007669"/>
    <property type="project" value="InterPro"/>
</dbReference>
<evidence type="ECO:0000256" key="11">
    <source>
        <dbReference type="PROSITE-ProRule" id="PRU00169"/>
    </source>
</evidence>
<dbReference type="EMBL" id="JRYR02000002">
    <property type="protein sequence ID" value="OHX64568.1"/>
    <property type="molecule type" value="Genomic_DNA"/>
</dbReference>
<dbReference type="SUPFAM" id="SSF63829">
    <property type="entry name" value="Calcium-dependent phosphotriesterase"/>
    <property type="match status" value="2"/>
</dbReference>
<feature type="domain" description="HTH araC/xylS-type" evidence="13">
    <location>
        <begin position="1285"/>
        <end position="1389"/>
    </location>
</feature>
<keyword evidence="9" id="KW-0805">Transcription regulation</keyword>
<dbReference type="SUPFAM" id="SSF55874">
    <property type="entry name" value="ATPase domain of HSP90 chaperone/DNA topoisomerase II/histidine kinase"/>
    <property type="match status" value="1"/>
</dbReference>
<reference evidence="16 17" key="1">
    <citation type="journal article" date="2012" name="Int. J. Syst. Evol. Microbiol.">
        <title>Flammeovirga pacifica sp. nov., isolated from deep-sea sediment.</title>
        <authorList>
            <person name="Xu H."/>
            <person name="Fu Y."/>
            <person name="Yang N."/>
            <person name="Ding Z."/>
            <person name="Lai Q."/>
            <person name="Zeng R."/>
        </authorList>
    </citation>
    <scope>NUCLEOTIDE SEQUENCE [LARGE SCALE GENOMIC DNA]</scope>
    <source>
        <strain evidence="17">DSM 24597 / LMG 26175 / WPAGA1</strain>
    </source>
</reference>
<keyword evidence="4" id="KW-0808">Transferase</keyword>
<dbReference type="CDD" id="cd00082">
    <property type="entry name" value="HisKA"/>
    <property type="match status" value="1"/>
</dbReference>
<feature type="transmembrane region" description="Helical" evidence="12">
    <location>
        <begin position="829"/>
        <end position="847"/>
    </location>
</feature>
<evidence type="ECO:0000256" key="7">
    <source>
        <dbReference type="ARBA" id="ARBA00022840"/>
    </source>
</evidence>
<dbReference type="Pfam" id="PF07495">
    <property type="entry name" value="Y_Y_Y"/>
    <property type="match status" value="1"/>
</dbReference>
<evidence type="ECO:0000259" key="14">
    <source>
        <dbReference type="PROSITE" id="PS50109"/>
    </source>
</evidence>
<dbReference type="SMART" id="SM00388">
    <property type="entry name" value="HisKA"/>
    <property type="match status" value="1"/>
</dbReference>
<dbReference type="InterPro" id="IPR018060">
    <property type="entry name" value="HTH_AraC"/>
</dbReference>
<dbReference type="InterPro" id="IPR003594">
    <property type="entry name" value="HATPase_dom"/>
</dbReference>